<reference evidence="3" key="1">
    <citation type="submission" date="2021-06" db="EMBL/GenBank/DDBJ databases">
        <authorList>
            <person name="Kallberg Y."/>
            <person name="Tangrot J."/>
            <person name="Rosling A."/>
        </authorList>
    </citation>
    <scope>NUCLEOTIDE SEQUENCE</scope>
    <source>
        <strain evidence="3">IA702</strain>
    </source>
</reference>
<keyword evidence="1" id="KW-0175">Coiled coil</keyword>
<dbReference type="AlphaFoldDB" id="A0A9N8Z6V9"/>
<proteinExistence type="predicted"/>
<dbReference type="OrthoDB" id="19659at2759"/>
<evidence type="ECO:0000256" key="1">
    <source>
        <dbReference type="SAM" id="Coils"/>
    </source>
</evidence>
<accession>A0A9N8Z6V9</accession>
<dbReference type="EMBL" id="CAJVPJ010000114">
    <property type="protein sequence ID" value="CAG8480264.1"/>
    <property type="molecule type" value="Genomic_DNA"/>
</dbReference>
<sequence length="180" mass="20379">MTDANVQKVKNEPKPASTKASSSEISLGNTGVGDGNNDSANEFTHTVPLLSEGLLAQLQPLLAQIEKQLREFEEKQRLLLEDITSTHERSNNQPNYNYISHTFSKLPEYQQKLQTIKQTMMTMIARSKILKSRTAHLKTLKQQRLAQIAVFQKRERRLDKTLLAAKVATPEVQLNARALR</sequence>
<name>A0A9N8Z6V9_9GLOM</name>
<feature type="coiled-coil region" evidence="1">
    <location>
        <begin position="55"/>
        <end position="82"/>
    </location>
</feature>
<protein>
    <submittedName>
        <fullName evidence="3">6268_t:CDS:1</fullName>
    </submittedName>
</protein>
<dbReference type="Pfam" id="PF14712">
    <property type="entry name" value="Snapin_Pallidin"/>
    <property type="match status" value="1"/>
</dbReference>
<dbReference type="PANTHER" id="PTHR31328">
    <property type="entry name" value="BIOGENESIS OF LYSOSOME-RELATED ORGANELLES COMPLEX 1 SUBUNIT 6"/>
    <property type="match status" value="1"/>
</dbReference>
<keyword evidence="4" id="KW-1185">Reference proteome</keyword>
<comment type="caution">
    <text evidence="3">The sequence shown here is derived from an EMBL/GenBank/DDBJ whole genome shotgun (WGS) entry which is preliminary data.</text>
</comment>
<evidence type="ECO:0000313" key="4">
    <source>
        <dbReference type="Proteomes" id="UP000789572"/>
    </source>
</evidence>
<feature type="region of interest" description="Disordered" evidence="2">
    <location>
        <begin position="1"/>
        <end position="40"/>
    </location>
</feature>
<dbReference type="PANTHER" id="PTHR31328:SF2">
    <property type="entry name" value="BIOGENESIS OF LYSOSOME-RELATED ORGANELLES COMPLEX 1 SUBUNIT 6"/>
    <property type="match status" value="1"/>
</dbReference>
<dbReference type="Proteomes" id="UP000789572">
    <property type="component" value="Unassembled WGS sequence"/>
</dbReference>
<evidence type="ECO:0000313" key="3">
    <source>
        <dbReference type="EMBL" id="CAG8480264.1"/>
    </source>
</evidence>
<dbReference type="GO" id="GO:0031083">
    <property type="term" value="C:BLOC-1 complex"/>
    <property type="evidence" value="ECO:0007669"/>
    <property type="project" value="TreeGrafter"/>
</dbReference>
<gene>
    <name evidence="3" type="ORF">POCULU_LOCUS1505</name>
</gene>
<feature type="compositionally biased region" description="Polar residues" evidence="2">
    <location>
        <begin position="18"/>
        <end position="29"/>
    </location>
</feature>
<dbReference type="GO" id="GO:0030133">
    <property type="term" value="C:transport vesicle"/>
    <property type="evidence" value="ECO:0007669"/>
    <property type="project" value="TreeGrafter"/>
</dbReference>
<organism evidence="3 4">
    <name type="scientific">Paraglomus occultum</name>
    <dbReference type="NCBI Taxonomy" id="144539"/>
    <lineage>
        <taxon>Eukaryota</taxon>
        <taxon>Fungi</taxon>
        <taxon>Fungi incertae sedis</taxon>
        <taxon>Mucoromycota</taxon>
        <taxon>Glomeromycotina</taxon>
        <taxon>Glomeromycetes</taxon>
        <taxon>Paraglomerales</taxon>
        <taxon>Paraglomeraceae</taxon>
        <taxon>Paraglomus</taxon>
    </lineage>
</organism>
<dbReference type="InterPro" id="IPR028119">
    <property type="entry name" value="Snapin/Pallidin/Snn1"/>
</dbReference>
<evidence type="ECO:0000256" key="2">
    <source>
        <dbReference type="SAM" id="MobiDB-lite"/>
    </source>
</evidence>